<dbReference type="Proteomes" id="UP000779574">
    <property type="component" value="Unassembled WGS sequence"/>
</dbReference>
<feature type="region of interest" description="Disordered" evidence="1">
    <location>
        <begin position="119"/>
        <end position="153"/>
    </location>
</feature>
<evidence type="ECO:0000256" key="1">
    <source>
        <dbReference type="SAM" id="MobiDB-lite"/>
    </source>
</evidence>
<reference evidence="3" key="2">
    <citation type="submission" date="2021-08" db="EMBL/GenBank/DDBJ databases">
        <authorList>
            <person name="Gostincar C."/>
            <person name="Sun X."/>
            <person name="Song Z."/>
            <person name="Gunde-Cimerman N."/>
        </authorList>
    </citation>
    <scope>NUCLEOTIDE SEQUENCE</scope>
    <source>
        <strain evidence="3">EXF-9911</strain>
    </source>
</reference>
<reference evidence="3" key="1">
    <citation type="journal article" date="2021" name="J Fungi (Basel)">
        <title>Virulence traits and population genomics of the black yeast Aureobasidium melanogenum.</title>
        <authorList>
            <person name="Cernosa A."/>
            <person name="Sun X."/>
            <person name="Gostincar C."/>
            <person name="Fang C."/>
            <person name="Gunde-Cimerman N."/>
            <person name="Song Z."/>
        </authorList>
    </citation>
    <scope>NUCLEOTIDE SEQUENCE</scope>
    <source>
        <strain evidence="3">EXF-9911</strain>
    </source>
</reference>
<organism evidence="3 4">
    <name type="scientific">Aureobasidium melanogenum</name>
    <name type="common">Aureobasidium pullulans var. melanogenum</name>
    <dbReference type="NCBI Taxonomy" id="46634"/>
    <lineage>
        <taxon>Eukaryota</taxon>
        <taxon>Fungi</taxon>
        <taxon>Dikarya</taxon>
        <taxon>Ascomycota</taxon>
        <taxon>Pezizomycotina</taxon>
        <taxon>Dothideomycetes</taxon>
        <taxon>Dothideomycetidae</taxon>
        <taxon>Dothideales</taxon>
        <taxon>Saccotheciaceae</taxon>
        <taxon>Aureobasidium</taxon>
    </lineage>
</organism>
<dbReference type="EMBL" id="JAHFXF010000604">
    <property type="protein sequence ID" value="KAG9684952.1"/>
    <property type="molecule type" value="Genomic_DNA"/>
</dbReference>
<feature type="signal peptide" evidence="2">
    <location>
        <begin position="1"/>
        <end position="21"/>
    </location>
</feature>
<name>A0A9P8EAL1_AURME</name>
<feature type="non-terminal residue" evidence="3">
    <location>
        <position position="173"/>
    </location>
</feature>
<protein>
    <submittedName>
        <fullName evidence="3">Uncharacterized protein</fullName>
    </submittedName>
</protein>
<evidence type="ECO:0000313" key="3">
    <source>
        <dbReference type="EMBL" id="KAG9684952.1"/>
    </source>
</evidence>
<evidence type="ECO:0000256" key="2">
    <source>
        <dbReference type="SAM" id="SignalP"/>
    </source>
</evidence>
<sequence>MCIKLFIPAIILAGQVIDAVALPATTITLHSTITSTTIVAATTNDAGSNPFNAATPALYSPSAEGPSLTTLSSFGDASSPFGATRVTVTVTETQAIPYPVLITVTDYYCPHSAAEVDSSTSAVSSSKGTSAHVSSTATPAPSSAMQSSETKSSLAPATTTKACVFPIPGKCDN</sequence>
<feature type="chain" id="PRO_5040392659" evidence="2">
    <location>
        <begin position="22"/>
        <end position="173"/>
    </location>
</feature>
<comment type="caution">
    <text evidence="3">The sequence shown here is derived from an EMBL/GenBank/DDBJ whole genome shotgun (WGS) entry which is preliminary data.</text>
</comment>
<proteinExistence type="predicted"/>
<dbReference type="AlphaFoldDB" id="A0A9P8EAL1"/>
<accession>A0A9P8EAL1</accession>
<gene>
    <name evidence="3" type="ORF">KCU76_g12055</name>
</gene>
<dbReference type="OrthoDB" id="3932960at2759"/>
<keyword evidence="2" id="KW-0732">Signal</keyword>
<evidence type="ECO:0000313" key="4">
    <source>
        <dbReference type="Proteomes" id="UP000779574"/>
    </source>
</evidence>
<feature type="compositionally biased region" description="Low complexity" evidence="1">
    <location>
        <begin position="119"/>
        <end position="148"/>
    </location>
</feature>